<comment type="caution">
    <text evidence="2">The sequence shown here is derived from an EMBL/GenBank/DDBJ whole genome shotgun (WGS) entry which is preliminary data.</text>
</comment>
<gene>
    <name evidence="2" type="ORF">Salat_0592600</name>
</gene>
<keyword evidence="3" id="KW-1185">Reference proteome</keyword>
<dbReference type="Pfam" id="PF23622">
    <property type="entry name" value="LRR_At1g61320_AtMIF1"/>
    <property type="match status" value="1"/>
</dbReference>
<feature type="domain" description="FBD" evidence="1">
    <location>
        <begin position="164"/>
        <end position="236"/>
    </location>
</feature>
<dbReference type="AlphaFoldDB" id="A0AAE2CTW2"/>
<dbReference type="PANTHER" id="PTHR31900">
    <property type="entry name" value="F-BOX/RNI SUPERFAMILY PROTEIN-RELATED"/>
    <property type="match status" value="1"/>
</dbReference>
<organism evidence="2 3">
    <name type="scientific">Sesamum alatum</name>
    <dbReference type="NCBI Taxonomy" id="300844"/>
    <lineage>
        <taxon>Eukaryota</taxon>
        <taxon>Viridiplantae</taxon>
        <taxon>Streptophyta</taxon>
        <taxon>Embryophyta</taxon>
        <taxon>Tracheophyta</taxon>
        <taxon>Spermatophyta</taxon>
        <taxon>Magnoliopsida</taxon>
        <taxon>eudicotyledons</taxon>
        <taxon>Gunneridae</taxon>
        <taxon>Pentapetalae</taxon>
        <taxon>asterids</taxon>
        <taxon>lamiids</taxon>
        <taxon>Lamiales</taxon>
        <taxon>Pedaliaceae</taxon>
        <taxon>Sesamum</taxon>
    </lineage>
</organism>
<reference evidence="2" key="1">
    <citation type="submission" date="2020-06" db="EMBL/GenBank/DDBJ databases">
        <authorList>
            <person name="Li T."/>
            <person name="Hu X."/>
            <person name="Zhang T."/>
            <person name="Song X."/>
            <person name="Zhang H."/>
            <person name="Dai N."/>
            <person name="Sheng W."/>
            <person name="Hou X."/>
            <person name="Wei L."/>
        </authorList>
    </citation>
    <scope>NUCLEOTIDE SEQUENCE</scope>
    <source>
        <strain evidence="2">3651</strain>
        <tissue evidence="2">Leaf</tissue>
    </source>
</reference>
<dbReference type="Proteomes" id="UP001293254">
    <property type="component" value="Unassembled WGS sequence"/>
</dbReference>
<dbReference type="InterPro" id="IPR006566">
    <property type="entry name" value="FBD"/>
</dbReference>
<evidence type="ECO:0000259" key="1">
    <source>
        <dbReference type="SMART" id="SM00579"/>
    </source>
</evidence>
<dbReference type="SMART" id="SM00579">
    <property type="entry name" value="FBD"/>
    <property type="match status" value="1"/>
</dbReference>
<accession>A0AAE2CTW2</accession>
<protein>
    <recommendedName>
        <fullName evidence="1">FBD domain-containing protein</fullName>
    </recommendedName>
</protein>
<reference evidence="2" key="2">
    <citation type="journal article" date="2024" name="Plant">
        <title>Genomic evolution and insights into agronomic trait innovations of Sesamum species.</title>
        <authorList>
            <person name="Miao H."/>
            <person name="Wang L."/>
            <person name="Qu L."/>
            <person name="Liu H."/>
            <person name="Sun Y."/>
            <person name="Le M."/>
            <person name="Wang Q."/>
            <person name="Wei S."/>
            <person name="Zheng Y."/>
            <person name="Lin W."/>
            <person name="Duan Y."/>
            <person name="Cao H."/>
            <person name="Xiong S."/>
            <person name="Wang X."/>
            <person name="Wei L."/>
            <person name="Li C."/>
            <person name="Ma Q."/>
            <person name="Ju M."/>
            <person name="Zhao R."/>
            <person name="Li G."/>
            <person name="Mu C."/>
            <person name="Tian Q."/>
            <person name="Mei H."/>
            <person name="Zhang T."/>
            <person name="Gao T."/>
            <person name="Zhang H."/>
        </authorList>
    </citation>
    <scope>NUCLEOTIDE SEQUENCE</scope>
    <source>
        <strain evidence="2">3651</strain>
    </source>
</reference>
<dbReference type="EMBL" id="JACGWO010000002">
    <property type="protein sequence ID" value="KAK4434298.1"/>
    <property type="molecule type" value="Genomic_DNA"/>
</dbReference>
<proteinExistence type="predicted"/>
<evidence type="ECO:0000313" key="3">
    <source>
        <dbReference type="Proteomes" id="UP001293254"/>
    </source>
</evidence>
<dbReference type="PANTHER" id="PTHR31900:SF32">
    <property type="entry name" value="F-BOX_RNI_FBD-LIKE DOMAIN PROTEIN"/>
    <property type="match status" value="1"/>
</dbReference>
<sequence length="241" mass="26912">MVEYVNLSSYGASTFGDLEIDAPNLKSFSFLGRFSSICFKNASLLKELSIDLQDLTISDPHGNSELIKVLAELSSITRLKSNYGFLQFLARGGVPQKLPINLNHMTVLCLGMIIGSVYAFEVHCALCLIRSAPNLQFLQITLPNYKPKVDQESAQFLKAQQKSKIPLSRLELVRIKRFSGAKSEMEFVKLLLLSATALRKLEISYNYRGATVSGYKMLKELLSFRRASSKAEIIFKDLSGI</sequence>
<dbReference type="InterPro" id="IPR050232">
    <property type="entry name" value="FBL13/AtMIF1-like"/>
</dbReference>
<dbReference type="InterPro" id="IPR055357">
    <property type="entry name" value="LRR_At1g61320_AtMIF1"/>
</dbReference>
<evidence type="ECO:0000313" key="2">
    <source>
        <dbReference type="EMBL" id="KAK4434298.1"/>
    </source>
</evidence>
<name>A0AAE2CTW2_9LAMI</name>